<evidence type="ECO:0000256" key="3">
    <source>
        <dbReference type="ARBA" id="ARBA00006929"/>
    </source>
</evidence>
<keyword evidence="6 11" id="KW-0472">Membrane</keyword>
<evidence type="ECO:0000256" key="2">
    <source>
        <dbReference type="ARBA" id="ARBA00004635"/>
    </source>
</evidence>
<comment type="subunit">
    <text evidence="4 11">The basal body constitutes a major portion of the flagellar organelle and consists of four rings (L,P,S, and M) mounted on a central rod.</text>
</comment>
<dbReference type="InterPro" id="IPR000527">
    <property type="entry name" value="Flag_Lring"/>
</dbReference>
<name>A0ABQ6DVZ6_9GAMM</name>
<evidence type="ECO:0000256" key="7">
    <source>
        <dbReference type="ARBA" id="ARBA00023139"/>
    </source>
</evidence>
<dbReference type="PANTHER" id="PTHR34933:SF1">
    <property type="entry name" value="FLAGELLAR L-RING PROTEIN"/>
    <property type="match status" value="1"/>
</dbReference>
<dbReference type="EMBL" id="BSPQ01000001">
    <property type="protein sequence ID" value="GLS89287.1"/>
    <property type="molecule type" value="Genomic_DNA"/>
</dbReference>
<keyword evidence="5" id="KW-0732">Signal</keyword>
<keyword evidence="8 11" id="KW-0975">Bacterial flagellum</keyword>
<dbReference type="NCBIfam" id="NF001304">
    <property type="entry name" value="PRK00249.1-4"/>
    <property type="match status" value="1"/>
</dbReference>
<reference evidence="13" key="1">
    <citation type="journal article" date="2019" name="Int. J. Syst. Evol. Microbiol.">
        <title>The Global Catalogue of Microorganisms (GCM) 10K type strain sequencing project: providing services to taxonomists for standard genome sequencing and annotation.</title>
        <authorList>
            <consortium name="The Broad Institute Genomics Platform"/>
            <consortium name="The Broad Institute Genome Sequencing Center for Infectious Disease"/>
            <person name="Wu L."/>
            <person name="Ma J."/>
        </authorList>
    </citation>
    <scope>NUCLEOTIDE SEQUENCE [LARGE SCALE GENOMIC DNA]</scope>
    <source>
        <strain evidence="13">NBRC 103166</strain>
    </source>
</reference>
<protein>
    <recommendedName>
        <fullName evidence="11">Flagellar L-ring protein</fullName>
    </recommendedName>
    <alternativeName>
        <fullName evidence="11">Basal body L-ring protein</fullName>
    </alternativeName>
</protein>
<comment type="subcellular location">
    <subcellularLocation>
        <location evidence="11">Cell outer membrane</location>
    </subcellularLocation>
    <subcellularLocation>
        <location evidence="11">Bacterial flagellum basal body</location>
    </subcellularLocation>
    <subcellularLocation>
        <location evidence="2">Membrane</location>
        <topology evidence="2">Lipid-anchor</topology>
    </subcellularLocation>
</comment>
<keyword evidence="12" id="KW-0282">Flagellum</keyword>
<dbReference type="PANTHER" id="PTHR34933">
    <property type="entry name" value="FLAGELLAR L-RING PROTEIN"/>
    <property type="match status" value="1"/>
</dbReference>
<organism evidence="12 13">
    <name type="scientific">Psychromonas marina</name>
    <dbReference type="NCBI Taxonomy" id="88364"/>
    <lineage>
        <taxon>Bacteria</taxon>
        <taxon>Pseudomonadati</taxon>
        <taxon>Pseudomonadota</taxon>
        <taxon>Gammaproteobacteria</taxon>
        <taxon>Alteromonadales</taxon>
        <taxon>Psychromonadaceae</taxon>
        <taxon>Psychromonas</taxon>
    </lineage>
</organism>
<dbReference type="Proteomes" id="UP001157353">
    <property type="component" value="Unassembled WGS sequence"/>
</dbReference>
<keyword evidence="13" id="KW-1185">Reference proteome</keyword>
<comment type="function">
    <text evidence="1 11">Assembles around the rod to form the L-ring and probably protects the motor/basal body from shearing forces during rotation.</text>
</comment>
<accession>A0ABQ6DVZ6</accession>
<sequence>MVNFILLIGLAVVTGCTSLPNAEVKNDPEFAPVEPMEPSVEMINTGSMFQENFGNNLYSDIKAHRVGDIITVYLEEATSASKNAGTSQEKKNSYDLGIDQTLFPSKGSSPLTISGGSAGLNQSSKFEGDADADQSNNLQGSISVNIVRVLNNGNLMIRGEKWLMLNNGEEYVRIKGVVRSEDVSSDNTISSRRVANARIQYGGTGDFANTQKQGWLTSFFSGPYWPI</sequence>
<keyword evidence="12" id="KW-0966">Cell projection</keyword>
<dbReference type="Pfam" id="PF02107">
    <property type="entry name" value="FlgH"/>
    <property type="match status" value="1"/>
</dbReference>
<dbReference type="RefSeq" id="WP_284202407.1">
    <property type="nucleotide sequence ID" value="NZ_BSPQ01000001.1"/>
</dbReference>
<evidence type="ECO:0000256" key="6">
    <source>
        <dbReference type="ARBA" id="ARBA00023136"/>
    </source>
</evidence>
<gene>
    <name evidence="12" type="primary">flgH_1</name>
    <name evidence="11" type="synonym">flgH</name>
    <name evidence="12" type="ORF">GCM10007916_03540</name>
</gene>
<comment type="caution">
    <text evidence="12">The sequence shown here is derived from an EMBL/GenBank/DDBJ whole genome shotgun (WGS) entry which is preliminary data.</text>
</comment>
<evidence type="ECO:0000256" key="11">
    <source>
        <dbReference type="HAMAP-Rule" id="MF_00415"/>
    </source>
</evidence>
<dbReference type="HAMAP" id="MF_00415">
    <property type="entry name" value="FlgH"/>
    <property type="match status" value="1"/>
</dbReference>
<dbReference type="NCBIfam" id="NF009338">
    <property type="entry name" value="PRK12698.1"/>
    <property type="match status" value="1"/>
</dbReference>
<evidence type="ECO:0000313" key="13">
    <source>
        <dbReference type="Proteomes" id="UP001157353"/>
    </source>
</evidence>
<evidence type="ECO:0000256" key="4">
    <source>
        <dbReference type="ARBA" id="ARBA00011439"/>
    </source>
</evidence>
<keyword evidence="10" id="KW-0449">Lipoprotein</keyword>
<evidence type="ECO:0000256" key="9">
    <source>
        <dbReference type="ARBA" id="ARBA00023237"/>
    </source>
</evidence>
<evidence type="ECO:0000256" key="8">
    <source>
        <dbReference type="ARBA" id="ARBA00023143"/>
    </source>
</evidence>
<proteinExistence type="inferred from homology"/>
<dbReference type="PRINTS" id="PR01008">
    <property type="entry name" value="FLGLRINGFLGH"/>
</dbReference>
<comment type="similarity">
    <text evidence="3 11">Belongs to the FlgH family.</text>
</comment>
<keyword evidence="12" id="KW-0969">Cilium</keyword>
<evidence type="ECO:0000256" key="5">
    <source>
        <dbReference type="ARBA" id="ARBA00022729"/>
    </source>
</evidence>
<evidence type="ECO:0000313" key="12">
    <source>
        <dbReference type="EMBL" id="GLS89287.1"/>
    </source>
</evidence>
<evidence type="ECO:0000256" key="10">
    <source>
        <dbReference type="ARBA" id="ARBA00023288"/>
    </source>
</evidence>
<keyword evidence="7" id="KW-0564">Palmitate</keyword>
<evidence type="ECO:0000256" key="1">
    <source>
        <dbReference type="ARBA" id="ARBA00002591"/>
    </source>
</evidence>
<keyword evidence="9 11" id="KW-0998">Cell outer membrane</keyword>